<keyword evidence="9" id="KW-1185">Reference proteome</keyword>
<keyword evidence="5" id="KW-0446">Lipid-binding</keyword>
<evidence type="ECO:0000259" key="7">
    <source>
        <dbReference type="Pfam" id="PF08511"/>
    </source>
</evidence>
<feature type="domain" description="COQ9 C-terminal" evidence="7">
    <location>
        <begin position="140"/>
        <end position="210"/>
    </location>
</feature>
<dbReference type="InterPro" id="IPR012762">
    <property type="entry name" value="Ubiq_biosynth_COQ9"/>
</dbReference>
<comment type="similarity">
    <text evidence="2">Belongs to the COQ9 family.</text>
</comment>
<protein>
    <submittedName>
        <fullName evidence="8">Ubiquinone biosynthesis protein</fullName>
    </submittedName>
</protein>
<comment type="caution">
    <text evidence="8">The sequence shown here is derived from an EMBL/GenBank/DDBJ whole genome shotgun (WGS) entry which is preliminary data.</text>
</comment>
<dbReference type="NCBIfam" id="TIGR02396">
    <property type="entry name" value="diverge_rpsU"/>
    <property type="match status" value="1"/>
</dbReference>
<accession>A0ABQ4PTX4</accession>
<evidence type="ECO:0000313" key="9">
    <source>
        <dbReference type="Proteomes" id="UP001161064"/>
    </source>
</evidence>
<dbReference type="PANTHER" id="PTHR21427">
    <property type="entry name" value="UBIQUINONE BIOSYNTHESIS PROTEIN COQ9, MITOCHONDRIAL"/>
    <property type="match status" value="1"/>
</dbReference>
<evidence type="ECO:0000256" key="5">
    <source>
        <dbReference type="ARBA" id="ARBA00023121"/>
    </source>
</evidence>
<gene>
    <name evidence="8" type="ORF">PsB1_0565</name>
</gene>
<sequence>MDLCLGLTYLVGMISSTSPNDTCCLNDPVQAFKERYLDAALEEAAFSGWFGGGLERARVEAGLSVGEAMLAAPRGAIDLIDAWFYRAERTMVRALAGCEPATKIRTKATLAVRVRLEALLPHKESLRRAVLYLAAPNHIPHGLRMAWRAADLAWMAIGDTSTDFNYYSKRTILSGIHVATLAYCLQDDSDDHEKSWAFLNRRISHVMEFERAKAKINQSLNKLPDPLGLLIRLRYGPSPKP</sequence>
<evidence type="ECO:0000256" key="4">
    <source>
        <dbReference type="ARBA" id="ARBA00022946"/>
    </source>
</evidence>
<evidence type="ECO:0000256" key="1">
    <source>
        <dbReference type="ARBA" id="ARBA00004749"/>
    </source>
</evidence>
<dbReference type="Proteomes" id="UP001161064">
    <property type="component" value="Unassembled WGS sequence"/>
</dbReference>
<evidence type="ECO:0000256" key="6">
    <source>
        <dbReference type="ARBA" id="ARBA00058104"/>
    </source>
</evidence>
<evidence type="ECO:0000313" key="8">
    <source>
        <dbReference type="EMBL" id="GIU66411.1"/>
    </source>
</evidence>
<keyword evidence="4" id="KW-0809">Transit peptide</keyword>
<reference evidence="8" key="2">
    <citation type="journal article" date="2023" name="ISME Commun">
        <title>Characterization of a bloom-associated alphaproteobacterial lineage, 'Candidatus Phycosocius': insights into freshwater algal-bacterial interactions.</title>
        <authorList>
            <person name="Tanabe Y."/>
            <person name="Yamaguchi H."/>
            <person name="Yoshida M."/>
            <person name="Kai A."/>
            <person name="Okazaki Y."/>
        </authorList>
    </citation>
    <scope>NUCLEOTIDE SEQUENCE</scope>
    <source>
        <strain evidence="8">BOTRYCO-1</strain>
    </source>
</reference>
<comment type="function">
    <text evidence="6">Membrane-associated protein that warps the membrane surface to access and bind aromatic isoprenes with high specificity, including ubiquinone (CoQ) isoprene intermediates and presents them directly to COQ7, therefore facilitating the COQ7-mediated hydroxylase step. Participates in the biosynthesis of coenzyme Q, also named ubiquinone, an essential lipid-soluble electron transporter for aerobic cellular respiration.</text>
</comment>
<dbReference type="Gene3D" id="1.10.357.10">
    <property type="entry name" value="Tetracycline Repressor, domain 2"/>
    <property type="match status" value="1"/>
</dbReference>
<proteinExistence type="inferred from homology"/>
<evidence type="ECO:0000256" key="2">
    <source>
        <dbReference type="ARBA" id="ARBA00010766"/>
    </source>
</evidence>
<dbReference type="EMBL" id="BPFZ01000002">
    <property type="protein sequence ID" value="GIU66411.1"/>
    <property type="molecule type" value="Genomic_DNA"/>
</dbReference>
<dbReference type="PANTHER" id="PTHR21427:SF19">
    <property type="entry name" value="UBIQUINONE BIOSYNTHESIS PROTEIN COQ9, MITOCHONDRIAL"/>
    <property type="match status" value="1"/>
</dbReference>
<keyword evidence="3" id="KW-0831">Ubiquinone biosynthesis</keyword>
<comment type="pathway">
    <text evidence="1">Cofactor biosynthesis; ubiquinone biosynthesis.</text>
</comment>
<evidence type="ECO:0000256" key="3">
    <source>
        <dbReference type="ARBA" id="ARBA00022688"/>
    </source>
</evidence>
<organism evidence="8 9">
    <name type="scientific">Candidatus Phycosocius spiralis</name>
    <dbReference type="NCBI Taxonomy" id="2815099"/>
    <lineage>
        <taxon>Bacteria</taxon>
        <taxon>Pseudomonadati</taxon>
        <taxon>Pseudomonadota</taxon>
        <taxon>Alphaproteobacteria</taxon>
        <taxon>Caulobacterales</taxon>
        <taxon>Caulobacterales incertae sedis</taxon>
        <taxon>Candidatus Phycosocius</taxon>
    </lineage>
</organism>
<keyword evidence="8" id="KW-0830">Ubiquinone</keyword>
<dbReference type="InterPro" id="IPR013718">
    <property type="entry name" value="COQ9_C"/>
</dbReference>
<name>A0ABQ4PTX4_9PROT</name>
<dbReference type="Pfam" id="PF08511">
    <property type="entry name" value="COQ9"/>
    <property type="match status" value="1"/>
</dbReference>
<reference evidence="8" key="1">
    <citation type="submission" date="2021-05" db="EMBL/GenBank/DDBJ databases">
        <authorList>
            <person name="Tanabe Y."/>
        </authorList>
    </citation>
    <scope>NUCLEOTIDE SEQUENCE</scope>
    <source>
        <strain evidence="8">BOTRYCO-1</strain>
    </source>
</reference>